<dbReference type="PANTHER" id="PTHR12835:SF5">
    <property type="entry name" value="BIOTIN--PROTEIN LIGASE"/>
    <property type="match status" value="1"/>
</dbReference>
<dbReference type="PROSITE" id="PS51733">
    <property type="entry name" value="BPL_LPL_CATALYTIC"/>
    <property type="match status" value="1"/>
</dbReference>
<dbReference type="Pfam" id="PF02237">
    <property type="entry name" value="BPL_C"/>
    <property type="match status" value="1"/>
</dbReference>
<dbReference type="InterPro" id="IPR030855">
    <property type="entry name" value="Bifunct_BirA"/>
</dbReference>
<feature type="DNA-binding region" description="H-T-H motif" evidence="3">
    <location>
        <begin position="19"/>
        <end position="38"/>
    </location>
</feature>
<keyword evidence="3" id="KW-0067">ATP-binding</keyword>
<comment type="caution">
    <text evidence="5">The sequence shown here is derived from an EMBL/GenBank/DDBJ whole genome shotgun (WGS) entry which is preliminary data.</text>
</comment>
<dbReference type="InterPro" id="IPR045864">
    <property type="entry name" value="aa-tRNA-synth_II/BPL/LPL"/>
</dbReference>
<dbReference type="SUPFAM" id="SSF55681">
    <property type="entry name" value="Class II aaRS and biotin synthetases"/>
    <property type="match status" value="1"/>
</dbReference>
<protein>
    <recommendedName>
        <fullName evidence="3">Bifunctional ligase/repressor BirA</fullName>
    </recommendedName>
    <alternativeName>
        <fullName evidence="3">Biotin--[acetyl-CoA-carboxylase] ligase</fullName>
        <ecNumber evidence="3">6.3.4.15</ecNumber>
    </alternativeName>
    <alternativeName>
        <fullName evidence="3">Biotin--protein ligase</fullName>
    </alternativeName>
    <alternativeName>
        <fullName evidence="3">Biotin-[acetyl-CoA carboxylase] synthetase</fullName>
    </alternativeName>
</protein>
<evidence type="ECO:0000313" key="5">
    <source>
        <dbReference type="EMBL" id="KAB3533799.1"/>
    </source>
</evidence>
<evidence type="ECO:0000256" key="1">
    <source>
        <dbReference type="ARBA" id="ARBA00022598"/>
    </source>
</evidence>
<comment type="similarity">
    <text evidence="3">Belongs to the biotin--protein ligase family.</text>
</comment>
<dbReference type="Gene3D" id="3.30.930.10">
    <property type="entry name" value="Bira Bifunctional Protein, Domain 2"/>
    <property type="match status" value="1"/>
</dbReference>
<dbReference type="SUPFAM" id="SSF46785">
    <property type="entry name" value="Winged helix' DNA-binding domain"/>
    <property type="match status" value="1"/>
</dbReference>
<dbReference type="InterPro" id="IPR036388">
    <property type="entry name" value="WH-like_DNA-bd_sf"/>
</dbReference>
<dbReference type="InterPro" id="IPR004408">
    <property type="entry name" value="Biotin_CoA_COase_ligase"/>
</dbReference>
<dbReference type="PANTHER" id="PTHR12835">
    <property type="entry name" value="BIOTIN PROTEIN LIGASE"/>
    <property type="match status" value="1"/>
</dbReference>
<dbReference type="Proteomes" id="UP000465601">
    <property type="component" value="Unassembled WGS sequence"/>
</dbReference>
<dbReference type="Pfam" id="PF03099">
    <property type="entry name" value="BPL_LplA_LipB"/>
    <property type="match status" value="1"/>
</dbReference>
<dbReference type="InterPro" id="IPR003142">
    <property type="entry name" value="BPL_C"/>
</dbReference>
<feature type="binding site" evidence="3">
    <location>
        <position position="184"/>
    </location>
    <ligand>
        <name>biotin</name>
        <dbReference type="ChEBI" id="CHEBI:57586"/>
    </ligand>
</feature>
<gene>
    <name evidence="3" type="primary">birA</name>
    <name evidence="5" type="ORF">F8153_00095</name>
</gene>
<dbReference type="Pfam" id="PF08279">
    <property type="entry name" value="HTH_11"/>
    <property type="match status" value="1"/>
</dbReference>
<name>A0A833HRU1_9FIRM</name>
<dbReference type="HAMAP" id="MF_00978">
    <property type="entry name" value="Bifunct_BirA"/>
    <property type="match status" value="1"/>
</dbReference>
<evidence type="ECO:0000259" key="4">
    <source>
        <dbReference type="PROSITE" id="PS51733"/>
    </source>
</evidence>
<dbReference type="EMBL" id="WBZB01000001">
    <property type="protein sequence ID" value="KAB3533799.1"/>
    <property type="molecule type" value="Genomic_DNA"/>
</dbReference>
<dbReference type="GO" id="GO:0006355">
    <property type="term" value="P:regulation of DNA-templated transcription"/>
    <property type="evidence" value="ECO:0007669"/>
    <property type="project" value="UniProtKB-UniRule"/>
</dbReference>
<comment type="function">
    <text evidence="3">Acts both as a biotin--[acetyl-CoA-carboxylase] ligase and a repressor.</text>
</comment>
<sequence length="326" mass="36008">MKEKILNILMNNMHQYISGEALAEECGVSRAAVWKHINGLKKEGYRIETLNKKGYKLINNNEKLLPAEIQSGINTHKIATGIIHFDTVDSTNSYAKSIAEGQQTGTVIISEEQVGGRGRMGRQWSSPRGEGIFMSIILKPKISPLEGSKLTQIAAAAVCQAIRKVTGLEAKIKWPNDIVIEGKKVCGILTEMSAELNEVHYLVVGIGVNVNNTDLPDEIKDKATSLKVQLGKDINRRDVVCAIINLFEPLYDDFVQDGTLEKTIEICRKESAVLGKSIIILQKDMEVKAKAIEITNEGLLKVQYEDGREDMIISGEVSIRGEKGYV</sequence>
<organism evidence="5 6">
    <name type="scientific">Alkaliphilus serpentinus</name>
    <dbReference type="NCBI Taxonomy" id="1482731"/>
    <lineage>
        <taxon>Bacteria</taxon>
        <taxon>Bacillati</taxon>
        <taxon>Bacillota</taxon>
        <taxon>Clostridia</taxon>
        <taxon>Peptostreptococcales</taxon>
        <taxon>Natronincolaceae</taxon>
        <taxon>Alkaliphilus</taxon>
    </lineage>
</organism>
<dbReference type="NCBIfam" id="TIGR00121">
    <property type="entry name" value="birA_ligase"/>
    <property type="match status" value="1"/>
</dbReference>
<dbReference type="GO" id="GO:0016740">
    <property type="term" value="F:transferase activity"/>
    <property type="evidence" value="ECO:0007669"/>
    <property type="project" value="UniProtKB-ARBA"/>
</dbReference>
<feature type="domain" description="BPL/LPL catalytic" evidence="4">
    <location>
        <begin position="67"/>
        <end position="255"/>
    </location>
</feature>
<keyword evidence="6" id="KW-1185">Reference proteome</keyword>
<dbReference type="Gene3D" id="1.10.10.10">
    <property type="entry name" value="Winged helix-like DNA-binding domain superfamily/Winged helix DNA-binding domain"/>
    <property type="match status" value="1"/>
</dbReference>
<keyword evidence="3" id="KW-0238">DNA-binding</keyword>
<dbReference type="InterPro" id="IPR013196">
    <property type="entry name" value="HTH_11"/>
</dbReference>
<dbReference type="GO" id="GO:0003677">
    <property type="term" value="F:DNA binding"/>
    <property type="evidence" value="ECO:0007669"/>
    <property type="project" value="UniProtKB-UniRule"/>
</dbReference>
<keyword evidence="2 3" id="KW-0092">Biotin</keyword>
<keyword evidence="3" id="KW-0804">Transcription</keyword>
<dbReference type="GO" id="GO:0005524">
    <property type="term" value="F:ATP binding"/>
    <property type="evidence" value="ECO:0007669"/>
    <property type="project" value="UniProtKB-UniRule"/>
</dbReference>
<accession>A0A833HRU1</accession>
<evidence type="ECO:0000256" key="2">
    <source>
        <dbReference type="ARBA" id="ARBA00023267"/>
    </source>
</evidence>
<feature type="binding site" evidence="3">
    <location>
        <begin position="90"/>
        <end position="92"/>
    </location>
    <ligand>
        <name>biotin</name>
        <dbReference type="ChEBI" id="CHEBI:57586"/>
    </ligand>
</feature>
<dbReference type="RefSeq" id="WP_151864306.1">
    <property type="nucleotide sequence ID" value="NZ_WBZB01000001.1"/>
</dbReference>
<comment type="catalytic activity">
    <reaction evidence="3">
        <text>biotin + L-lysyl-[protein] + ATP = N(6)-biotinyl-L-lysyl-[protein] + AMP + diphosphate + H(+)</text>
        <dbReference type="Rhea" id="RHEA:11756"/>
        <dbReference type="Rhea" id="RHEA-COMP:9752"/>
        <dbReference type="Rhea" id="RHEA-COMP:10505"/>
        <dbReference type="ChEBI" id="CHEBI:15378"/>
        <dbReference type="ChEBI" id="CHEBI:29969"/>
        <dbReference type="ChEBI" id="CHEBI:30616"/>
        <dbReference type="ChEBI" id="CHEBI:33019"/>
        <dbReference type="ChEBI" id="CHEBI:57586"/>
        <dbReference type="ChEBI" id="CHEBI:83144"/>
        <dbReference type="ChEBI" id="CHEBI:456215"/>
        <dbReference type="EC" id="6.3.4.15"/>
    </reaction>
</comment>
<keyword evidence="3" id="KW-0805">Transcription regulation</keyword>
<reference evidence="5 6" key="1">
    <citation type="submission" date="2019-10" db="EMBL/GenBank/DDBJ databases">
        <title>Alkaliphilus serpentinus sp. nov. and Alkaliphilus pronyensis sp. nov., two novel anaerobic alkaliphilic species isolated from the serpentinized-hosted hydrothermal field of the Prony Bay (New Caledonia).</title>
        <authorList>
            <person name="Postec A."/>
        </authorList>
    </citation>
    <scope>NUCLEOTIDE SEQUENCE [LARGE SCALE GENOMIC DNA]</scope>
    <source>
        <strain evidence="5 6">LacT</strain>
    </source>
</reference>
<dbReference type="InterPro" id="IPR004143">
    <property type="entry name" value="BPL_LPL_catalytic"/>
</dbReference>
<dbReference type="AlphaFoldDB" id="A0A833HRU1"/>
<keyword evidence="3" id="KW-0678">Repressor</keyword>
<dbReference type="GO" id="GO:0004077">
    <property type="term" value="F:biotin--[biotin carboxyl-carrier protein] ligase activity"/>
    <property type="evidence" value="ECO:0007669"/>
    <property type="project" value="UniProtKB-UniRule"/>
</dbReference>
<evidence type="ECO:0000256" key="3">
    <source>
        <dbReference type="HAMAP-Rule" id="MF_00978"/>
    </source>
</evidence>
<dbReference type="CDD" id="cd16442">
    <property type="entry name" value="BPL"/>
    <property type="match status" value="1"/>
</dbReference>
<dbReference type="Gene3D" id="2.30.30.100">
    <property type="match status" value="1"/>
</dbReference>
<dbReference type="EC" id="6.3.4.15" evidence="3"/>
<dbReference type="OrthoDB" id="9807064at2"/>
<dbReference type="GO" id="GO:0005737">
    <property type="term" value="C:cytoplasm"/>
    <property type="evidence" value="ECO:0007669"/>
    <property type="project" value="TreeGrafter"/>
</dbReference>
<dbReference type="InterPro" id="IPR036390">
    <property type="entry name" value="WH_DNA-bd_sf"/>
</dbReference>
<evidence type="ECO:0000313" key="6">
    <source>
        <dbReference type="Proteomes" id="UP000465601"/>
    </source>
</evidence>
<feature type="binding site" evidence="3">
    <location>
        <position position="113"/>
    </location>
    <ligand>
        <name>biotin</name>
        <dbReference type="ChEBI" id="CHEBI:57586"/>
    </ligand>
</feature>
<keyword evidence="3" id="KW-0547">Nucleotide-binding</keyword>
<keyword evidence="1 3" id="KW-0436">Ligase</keyword>
<proteinExistence type="inferred from homology"/>
<dbReference type="GO" id="GO:0009249">
    <property type="term" value="P:protein lipoylation"/>
    <property type="evidence" value="ECO:0007669"/>
    <property type="project" value="UniProtKB-ARBA"/>
</dbReference>
<feature type="binding site" evidence="3">
    <location>
        <begin position="117"/>
        <end position="119"/>
    </location>
    <ligand>
        <name>biotin</name>
        <dbReference type="ChEBI" id="CHEBI:57586"/>
    </ligand>
</feature>